<evidence type="ECO:0000313" key="2">
    <source>
        <dbReference type="Proteomes" id="UP000470771"/>
    </source>
</evidence>
<comment type="caution">
    <text evidence="1">The sequence shown here is derived from an EMBL/GenBank/DDBJ whole genome shotgun (WGS) entry which is preliminary data.</text>
</comment>
<dbReference type="EMBL" id="WWNE01000003">
    <property type="protein sequence ID" value="NBG64816.1"/>
    <property type="molecule type" value="Genomic_DNA"/>
</dbReference>
<protein>
    <submittedName>
        <fullName evidence="1">Uncharacterized protein</fullName>
    </submittedName>
</protein>
<dbReference type="AlphaFoldDB" id="A0A6N9NDX0"/>
<dbReference type="Proteomes" id="UP000470771">
    <property type="component" value="Unassembled WGS sequence"/>
</dbReference>
<sequence>MFAYIYMGLQKSSPDIKLGGAIHCLLSEKYSSAPFVASPSDFNSNFVSLMCEFGSRIIIKNNEIIELGFLIDADINGFKGSKNSQSRLYPNTSTLLFAGLRIH</sequence>
<reference evidence="1 2" key="1">
    <citation type="submission" date="2019-12" db="EMBL/GenBank/DDBJ databases">
        <authorList>
            <person name="Zhao J."/>
        </authorList>
    </citation>
    <scope>NUCLEOTIDE SEQUENCE [LARGE SCALE GENOMIC DNA]</scope>
    <source>
        <strain evidence="1 2">S-15</strain>
    </source>
</reference>
<name>A0A6N9NDX0_9FLAO</name>
<proteinExistence type="predicted"/>
<gene>
    <name evidence="1" type="ORF">GQN54_01715</name>
</gene>
<evidence type="ECO:0000313" key="1">
    <source>
        <dbReference type="EMBL" id="NBG64816.1"/>
    </source>
</evidence>
<dbReference type="RefSeq" id="WP_160631329.1">
    <property type="nucleotide sequence ID" value="NZ_WWNE01000003.1"/>
</dbReference>
<organism evidence="1 2">
    <name type="scientific">Acidiluteibacter ferrifornacis</name>
    <dbReference type="NCBI Taxonomy" id="2692424"/>
    <lineage>
        <taxon>Bacteria</taxon>
        <taxon>Pseudomonadati</taxon>
        <taxon>Bacteroidota</taxon>
        <taxon>Flavobacteriia</taxon>
        <taxon>Flavobacteriales</taxon>
        <taxon>Cryomorphaceae</taxon>
        <taxon>Acidiluteibacter</taxon>
    </lineage>
</organism>
<keyword evidence="2" id="KW-1185">Reference proteome</keyword>
<accession>A0A6N9NDX0</accession>